<dbReference type="KEGG" id="fer:FNB15_08465"/>
<dbReference type="Pfam" id="PF07310">
    <property type="entry name" value="PAS_5"/>
    <property type="match status" value="1"/>
</dbReference>
<dbReference type="EMBL" id="CP041636">
    <property type="protein sequence ID" value="QDO97298.1"/>
    <property type="molecule type" value="Genomic_DNA"/>
</dbReference>
<dbReference type="RefSeq" id="WP_144068279.1">
    <property type="nucleotide sequence ID" value="NZ_CP041636.1"/>
</dbReference>
<proteinExistence type="predicted"/>
<evidence type="ECO:0000313" key="1">
    <source>
        <dbReference type="EMBL" id="QDO97298.1"/>
    </source>
</evidence>
<accession>A0A516H0J3</accession>
<protein>
    <submittedName>
        <fullName evidence="1">PAS domain-containing protein</fullName>
    </submittedName>
</protein>
<dbReference type="AlphaFoldDB" id="A0A516H0J3"/>
<sequence>MIDTAAPSTPPPQGPIPESELDPRLKALLDYWRGKCSPGHLPARADIDPLELRALLGNINLIEVVPQADGTRRFRYRLFGTEFVFYHGGDLTGQWVDEIGNAVYRQQLVGLYEHVVATGATPMLSYDYILDSRRHRFQAVILPLASNGREIDMILSSGLPVGVY</sequence>
<evidence type="ECO:0000313" key="2">
    <source>
        <dbReference type="Proteomes" id="UP000317496"/>
    </source>
</evidence>
<dbReference type="InterPro" id="IPR009922">
    <property type="entry name" value="DUF1457"/>
</dbReference>
<name>A0A516H0J3_9PROT</name>
<reference evidence="1 2" key="1">
    <citation type="submission" date="2019-07" db="EMBL/GenBank/DDBJ databases">
        <title>Genome sequencing for Ferrovibrio sp. K5.</title>
        <authorList>
            <person name="Park S.-J."/>
        </authorList>
    </citation>
    <scope>NUCLEOTIDE SEQUENCE [LARGE SCALE GENOMIC DNA]</scope>
    <source>
        <strain evidence="1 2">K5</strain>
    </source>
</reference>
<dbReference type="Proteomes" id="UP000317496">
    <property type="component" value="Chromosome"/>
</dbReference>
<keyword evidence="2" id="KW-1185">Reference proteome</keyword>
<organism evidence="1 2">
    <name type="scientific">Ferrovibrio terrae</name>
    <dbReference type="NCBI Taxonomy" id="2594003"/>
    <lineage>
        <taxon>Bacteria</taxon>
        <taxon>Pseudomonadati</taxon>
        <taxon>Pseudomonadota</taxon>
        <taxon>Alphaproteobacteria</taxon>
        <taxon>Rhodospirillales</taxon>
        <taxon>Rhodospirillaceae</taxon>
        <taxon>Ferrovibrio</taxon>
    </lineage>
</organism>
<gene>
    <name evidence="1" type="ORF">FNB15_08465</name>
</gene>
<dbReference type="OrthoDB" id="7351187at2"/>